<name>A0A6N3C534_9ACTN</name>
<dbReference type="SMART" id="SM00710">
    <property type="entry name" value="PbH1"/>
    <property type="match status" value="7"/>
</dbReference>
<evidence type="ECO:0000313" key="3">
    <source>
        <dbReference type="EMBL" id="VYU10444.1"/>
    </source>
</evidence>
<dbReference type="RefSeq" id="WP_156599509.1">
    <property type="nucleotide sequence ID" value="NZ_CACRTW010000021.1"/>
</dbReference>
<reference evidence="3" key="1">
    <citation type="submission" date="2019-11" db="EMBL/GenBank/DDBJ databases">
        <authorList>
            <person name="Feng L."/>
        </authorList>
    </citation>
    <scope>NUCLEOTIDE SEQUENCE</scope>
    <source>
        <strain evidence="3">CaerofaciensLFYP39</strain>
    </source>
</reference>
<proteinExistence type="predicted"/>
<dbReference type="EMBL" id="CACRTW010000021">
    <property type="protein sequence ID" value="VYU10444.1"/>
    <property type="molecule type" value="Genomic_DNA"/>
</dbReference>
<evidence type="ECO:0000256" key="2">
    <source>
        <dbReference type="SAM" id="SignalP"/>
    </source>
</evidence>
<feature type="compositionally biased region" description="Low complexity" evidence="1">
    <location>
        <begin position="62"/>
        <end position="82"/>
    </location>
</feature>
<gene>
    <name evidence="3" type="ORF">CALFYP39_01435</name>
</gene>
<protein>
    <submittedName>
        <fullName evidence="3">Uncharacterized protein</fullName>
    </submittedName>
</protein>
<feature type="signal peptide" evidence="2">
    <location>
        <begin position="1"/>
        <end position="22"/>
    </location>
</feature>
<accession>A0A6N3C534</accession>
<dbReference type="InterPro" id="IPR006626">
    <property type="entry name" value="PbH1"/>
</dbReference>
<feature type="region of interest" description="Disordered" evidence="1">
    <location>
        <begin position="62"/>
        <end position="141"/>
    </location>
</feature>
<sequence>MRTAKRITAACLTAIMIFQALAPSTEVFAQELDAVMEASVSAARAAGKTARSVQDAVATTLQDADQAASDDTAATPGADAGTTEGGNGSTNAGESQDSATDGAGGGAASTEGDVSQDDAAADDGTTDEEQTNDADADAAAQANTTYEYSTVDKLKDAIGDANVTVEGDKVTKVTIGTSEDLIKLSNADPTIYQDAALTKGGATGSGLNLCNTVTAADGKPLSFLGLGAPNTPFKGSFGSGISPIVLNRPLFNNVELSADMTLALTWEGTTSDPVVATTINGGAHKLAVDITAATLTSPLLGSVSGGLVLGVNYAAKGNETLAINIQSKTDNAGLLVNTLADAASLSVEKLTLPGTYSGDPTIQTTKDGASAGGLVGVCGNGATVAINGNIDLSAFSAKGKAASGGLIGKATSLNLTIANGTTIKPARNVGDAASACSGGVIGDVSFARGFTVKPNMFDLGDLVTLGASQRAGALFGVADISTGDIVVQGGAYKSKLASGKGGGVSGSYGGLVGKVFATAKGDDESLRALVVEKDADKKTCSIAFDLASELSDAGGVVGYVGDSANSNSQPVAVVLNGVTVACKGDASARTDTGKFGGAVGVVDTRNALDVRDFTLTSDKAIGGAVKNRAAGIAGSAWNAVIKFSGITDLSGASFAENATTGQLVYENNNALIFAVGDGSNGNVADEGTTGWTYKRSNKASKTDDIATYGEVIRLGDSFITLDPSTHKLTLPASLAQTNGAYALTTAEDFAKLAITWQTNGYYSMVNGVTEKNLNGLQSSTITVNDTIDLAGTGLTGFTQDRADGSQVFSGTLNGGGTINLAVGEAYGKRGEDVLDDNNTSNGNGKIYRHGRLGLFAAVNGATVSNVTIAGPMKFDNGVGIDAGSLAGTVAGGLTLSGVTCKTNIACDDTFANDANIGGIAGSVSAASTVTLQGNSKAQATITAAKTLNGNSRIGGAVGYVGDYASTFNVAGLEVGGEIKTGDCAGGKIAQVGGLIGCIAQSTYNAGEIVGSADKYVNILGLSFSAFKMNVGRNGDALKGTGGLLGYSWGKTTVTIGNTDVNNSDSTYALRTSNDTTVTANDSTEVGGLVYAASGHWIINNYAIDLSGTTIHADAAQTLGVLVCRGCKVDNKTTYGVENYIGLYLEDRAYWETAYRVPSGEGSIVAPGVTSFDEWVGSGVKPNKGSKLMDADWNTVVSLHTQNDKLDMDGDATHDNSYRNRSTFGQSHKTNGNTRYFYNLDRAFDKCEGGFSGGQINTAGKLLLWSAFCYAPAGIRSTIVPDGTTGLDGSITITGTIDLAGYSYYPTQPIGNVTVNNAAITFYYSKIKAEQNGNKLNSDATQHENMHCGLFRTVANGDLTVNSVTLGGTVGPVINDGKSSDDAIGADGSSSGTLVCRYVYGSIGSKGTTIRKISIDGLTLNNLIVDGANSTTDANAYMPLLINEMQKYVSLNAKNIKTTGYTSGTKAATSLFGKLGVGSEADQVTAKFERISLPSQNGNTIFTHASLLESFGYKSTGTGSADYTFTKADANAGMVTYGSEIDAKGKEYSGKQLWYYDEATYDTPNGLVRAGDKTASVDAPVFGDFLPYVYKGKADEPGVQYHEVRVNQRIPKLVTGCGTYGDPYSVTNAAEMNAIANYINNMTALDGWEVTIVADQGRLCTRRSGDHSTNNEVTYVYKQANGTNNKWEKKTGDASTDSSQTLSDETMHRYMQSAYYSIEPAEGNTITLDGASFGGFGNRANPFRGVIVGNLGSDHKNATIKIENNEGSLRGLIPYSYGSVVRSLNINYVNAQATITYSAKDSDGVPTAFFGGVIGCILGGDNIIDGAVVNGTTADNPTTGFTVAGGGTKPHLVPIGGYVGAIAGGGVIFRHMSGASWRAGTSNKSQGLGTGNFRLYDNPYVGRVIDGYAFSEGCKVENGDANYKINELNVNDTGCVTTVDTYKKYSWNVSRQNNNAPQTTVKDSQGLLVLSAIINSGAGAGAAHTDVAEGGKGTYRGSHAYEGSSVHGDIPSTGYKFGNERYGKVRNASYTAVGKPADVAAGDFEISINDDLKAPGNQAYQGALDGRDGEDVNSPYLVKKYATDWRTGCVCAMGVCGMDLKFEQGVTYDMRDYGSGFLGLSGRYYSNACATDKKVNDKDFITPGIATVSGNGATIKVSNNTREYVDDDYCVAGVGGLFSTIKFYSSAFNKGSIEANGNANVSNLNFNDCNISLAYVSSSGKEQSKSTSNTKSGWVGAGCLAGSTANQGGSGGVTYGVFKKVVISSSTVAGGCMAGGLIGSAGLMARSTDGANGSIVNYGGTSSPVQLYDCSYSGIAVSARSNAGGFVGYINSGTCGMWVSKDKTVADSSTIYVVEKAGDSQDTGSTAGGIFGLTGGALVVNTGQGENASQVATIKDVSLVVNHKALGVGGIAGRTVTYASNINRVKVTSTNQASEEAPTYFGSLHAAANTVNSYATSTGGIIGSTGNNVTLNSCTVEKIRMGVTEHAGGLVGATSNGNTLSVNNITVDGVQFDGARCGGILGNCQGQGATNVIVTNTTVRNCSFGTLNSTWSHSDGNLRNHSGGIVGAASGTIKIANVLIRENDFKQPGGQGFLLGDTAEKAADFKGLYAAGVDIILKDRSDNSTAQKPIKYFNDSAVANVNKKSYIAFGDYNDTLANDTHTESETSKTLYGADAADSTTTAVSPYVTTRPVSKLAVRASDNDATDRYLFGDGVNVSGASTIQDEAVKNVTGRYIYNNIGGIDKDGAYQNTSNYLAASAGKFNANNDTDATKSNANPDVLVLSGNESDTVKDFLNIVTNGGYSDALRLNAGGSHVSATVDVFQLKNGVFVKQTNVADQALDVKGSGSSLSIGANSNWDNGKGRFNLLTVTFTEAGQGYRVMVPIIVKRVLEINFTATYSEGSNFNSGDYSTKYDKHVLISSGETMTGYLTWTFNKAYAQETEYGWNTHLASGGDMRPLNKRIEFGGKKGALPVGAQLTLVDTAHNNKEYHYTVEDRPCTSVALTDFVESSGNHYTEQWLSETMGATATEADDGTWVKLTNKEKGEKTEAELAGIAGAKIGNDYYRVKTDTDKKPFYSLTVPKKKAGEQPKSESFYLVVRTPKGSASVNGYTGTSVKTSVNTHLNYTLRNKDETKDSHENTASTYSVATNFQHNLVDNKSGTNQMAVRGTTYRLDMDVDDTVTFGEQEYTTTDALYYQLDSSLVNYQGSSAAGAHGYPTGTQGTYSFYVMVGNNYYTWDGSKWTDAGTTETPAIAAKDWSATGGDMSLVLADASGKAIDLSGIREIAKSHGSKFTITMNATLTMTEPACQAGIIASQNSGKDKYTKPNYRAYLSTHADTLSTSSNSAYNDGRAGYYRMDVGSSTIALEASKKSQLGININDLKSADGEIALVGTYDFSKVTGADAMISNATEVTYTLTLQQRQDDGSYGDVKGIANYLSVLGSDHLGAGEVSPDGNSYVFTDSKPSGTFATRDGNSLAFKHAFRVKVNTDVEKAGQTYANYRLVLTAHMSGGGVNDTPVNASNLAGYAHSDYVTYTLARINTEGIQHGFGTN</sequence>
<organism evidence="3">
    <name type="scientific">Collinsella aerofaciens</name>
    <dbReference type="NCBI Taxonomy" id="74426"/>
    <lineage>
        <taxon>Bacteria</taxon>
        <taxon>Bacillati</taxon>
        <taxon>Actinomycetota</taxon>
        <taxon>Coriobacteriia</taxon>
        <taxon>Coriobacteriales</taxon>
        <taxon>Coriobacteriaceae</taxon>
        <taxon>Collinsella</taxon>
    </lineage>
</organism>
<evidence type="ECO:0000256" key="1">
    <source>
        <dbReference type="SAM" id="MobiDB-lite"/>
    </source>
</evidence>
<feature type="compositionally biased region" description="Acidic residues" evidence="1">
    <location>
        <begin position="114"/>
        <end position="136"/>
    </location>
</feature>
<keyword evidence="2" id="KW-0732">Signal</keyword>
<feature type="chain" id="PRO_5039203768" evidence="2">
    <location>
        <begin position="23"/>
        <end position="3550"/>
    </location>
</feature>